<organism evidence="1 2">
    <name type="scientific">Pseudoxanthomonas dokdonensis</name>
    <dbReference type="NCBI Taxonomy" id="344882"/>
    <lineage>
        <taxon>Bacteria</taxon>
        <taxon>Pseudomonadati</taxon>
        <taxon>Pseudomonadota</taxon>
        <taxon>Gammaproteobacteria</taxon>
        <taxon>Lysobacterales</taxon>
        <taxon>Lysobacteraceae</taxon>
        <taxon>Pseudoxanthomonas</taxon>
    </lineage>
</organism>
<protein>
    <submittedName>
        <fullName evidence="1">Uncharacterized protein</fullName>
    </submittedName>
</protein>
<reference evidence="1 2" key="1">
    <citation type="submission" date="2015-05" db="EMBL/GenBank/DDBJ databases">
        <title>Genome sequencing and analysis of members of genus Stenotrophomonas.</title>
        <authorList>
            <person name="Patil P.P."/>
            <person name="Midha S."/>
            <person name="Patil P.B."/>
        </authorList>
    </citation>
    <scope>NUCLEOTIDE SEQUENCE [LARGE SCALE GENOMIC DNA]</scope>
    <source>
        <strain evidence="1 2">DSM 21858</strain>
    </source>
</reference>
<sequence>MPLARVGNDHHGLTTEGGDASTVQLTRYLLLQNRRSGGIGNAMTVIGKRVRWWIMQSGVRTVSR</sequence>
<evidence type="ECO:0000313" key="2">
    <source>
        <dbReference type="Proteomes" id="UP000052052"/>
    </source>
</evidence>
<proteinExistence type="predicted"/>
<accession>A0A0R0CTB4</accession>
<dbReference type="Proteomes" id="UP000052052">
    <property type="component" value="Unassembled WGS sequence"/>
</dbReference>
<dbReference type="AlphaFoldDB" id="A0A0R0CTB4"/>
<dbReference type="EMBL" id="LDJL01000011">
    <property type="protein sequence ID" value="KRG68961.1"/>
    <property type="molecule type" value="Genomic_DNA"/>
</dbReference>
<comment type="caution">
    <text evidence="1">The sequence shown here is derived from an EMBL/GenBank/DDBJ whole genome shotgun (WGS) entry which is preliminary data.</text>
</comment>
<gene>
    <name evidence="1" type="ORF">ABB29_10950</name>
</gene>
<evidence type="ECO:0000313" key="1">
    <source>
        <dbReference type="EMBL" id="KRG68961.1"/>
    </source>
</evidence>
<keyword evidence="2" id="KW-1185">Reference proteome</keyword>
<name>A0A0R0CTB4_9GAMM</name>